<evidence type="ECO:0000256" key="1">
    <source>
        <dbReference type="ARBA" id="ARBA00004123"/>
    </source>
</evidence>
<feature type="compositionally biased region" description="Acidic residues" evidence="8">
    <location>
        <begin position="18"/>
        <end position="28"/>
    </location>
</feature>
<evidence type="ECO:0000256" key="2">
    <source>
        <dbReference type="ARBA" id="ARBA00022723"/>
    </source>
</evidence>
<evidence type="ECO:0000256" key="4">
    <source>
        <dbReference type="ARBA" id="ARBA00022833"/>
    </source>
</evidence>
<dbReference type="InterPro" id="IPR000504">
    <property type="entry name" value="RRM_dom"/>
</dbReference>
<proteinExistence type="predicted"/>
<feature type="compositionally biased region" description="Polar residues" evidence="8">
    <location>
        <begin position="128"/>
        <end position="152"/>
    </location>
</feature>
<dbReference type="PROSITE" id="PS50102">
    <property type="entry name" value="RRM"/>
    <property type="match status" value="1"/>
</dbReference>
<feature type="region of interest" description="Disordered" evidence="8">
    <location>
        <begin position="1"/>
        <end position="162"/>
    </location>
</feature>
<feature type="compositionally biased region" description="Low complexity" evidence="8">
    <location>
        <begin position="224"/>
        <end position="241"/>
    </location>
</feature>
<dbReference type="GO" id="GO:0003723">
    <property type="term" value="F:RNA binding"/>
    <property type="evidence" value="ECO:0007669"/>
    <property type="project" value="UniProtKB-UniRule"/>
</dbReference>
<dbReference type="SUPFAM" id="SSF54928">
    <property type="entry name" value="RNA-binding domain, RBD"/>
    <property type="match status" value="1"/>
</dbReference>
<name>A0AAV2S4A2_MEGNR</name>
<evidence type="ECO:0000259" key="10">
    <source>
        <dbReference type="PROSITE" id="PS50171"/>
    </source>
</evidence>
<dbReference type="InterPro" id="IPR053027">
    <property type="entry name" value="AGGF1"/>
</dbReference>
<dbReference type="InterPro" id="IPR035979">
    <property type="entry name" value="RBD_domain_sf"/>
</dbReference>
<evidence type="ECO:0000259" key="9">
    <source>
        <dbReference type="PROSITE" id="PS50102"/>
    </source>
</evidence>
<dbReference type="SUPFAM" id="SSF49879">
    <property type="entry name" value="SMAD/FHA domain"/>
    <property type="match status" value="1"/>
</dbReference>
<dbReference type="InterPro" id="IPR000690">
    <property type="entry name" value="Matrin/U1-C_Znf_C2H2"/>
</dbReference>
<keyword evidence="4" id="KW-0862">Zinc</keyword>
<dbReference type="PROSITE" id="PS50174">
    <property type="entry name" value="G_PATCH"/>
    <property type="match status" value="1"/>
</dbReference>
<keyword evidence="13" id="KW-1185">Reference proteome</keyword>
<evidence type="ECO:0000313" key="13">
    <source>
        <dbReference type="Proteomes" id="UP001497623"/>
    </source>
</evidence>
<feature type="domain" description="G-patch" evidence="11">
    <location>
        <begin position="908"/>
        <end position="955"/>
    </location>
</feature>
<dbReference type="Pfam" id="PF01585">
    <property type="entry name" value="G-patch"/>
    <property type="match status" value="1"/>
</dbReference>
<evidence type="ECO:0000313" key="12">
    <source>
        <dbReference type="EMBL" id="CAL4163543.1"/>
    </source>
</evidence>
<feature type="compositionally biased region" description="Basic and acidic residues" evidence="8">
    <location>
        <begin position="1"/>
        <end position="17"/>
    </location>
</feature>
<keyword evidence="6" id="KW-0539">Nucleus</keyword>
<keyword evidence="2" id="KW-0479">Metal-binding</keyword>
<organism evidence="12 13">
    <name type="scientific">Meganyctiphanes norvegica</name>
    <name type="common">Northern krill</name>
    <name type="synonym">Thysanopoda norvegica</name>
    <dbReference type="NCBI Taxonomy" id="48144"/>
    <lineage>
        <taxon>Eukaryota</taxon>
        <taxon>Metazoa</taxon>
        <taxon>Ecdysozoa</taxon>
        <taxon>Arthropoda</taxon>
        <taxon>Crustacea</taxon>
        <taxon>Multicrustacea</taxon>
        <taxon>Malacostraca</taxon>
        <taxon>Eumalacostraca</taxon>
        <taxon>Eucarida</taxon>
        <taxon>Euphausiacea</taxon>
        <taxon>Euphausiidae</taxon>
        <taxon>Meganyctiphanes</taxon>
    </lineage>
</organism>
<dbReference type="InterPro" id="IPR036236">
    <property type="entry name" value="Znf_C2H2_sf"/>
</dbReference>
<dbReference type="SMART" id="SM00355">
    <property type="entry name" value="ZnF_C2H2"/>
    <property type="match status" value="2"/>
</dbReference>
<sequence length="983" mass="110207">MIILRKMEDISANSRDDSESEDEDDDDLWNLFESEAITANSPDADDGSKSTGEDDGDCSKSTDEDDDIWNLFENIYPDESDSVDVSDTKCNTHESEGKNIINSNSSVSPISISSSPHAEENAHYINKVTYSSHENENKNNCNSKQYSDSSSPHAEESTQDIDEVTCNSFENDAKNSMNNKRISTINQYVEEGTPNVESDSKTDDSDSVDISDTKCNTPENEGKNVINSNSSVSPISISSSPHAEENTHYIDKVTYSSHENENKNNCNSKQYSDSSSPHAEESTQDIDEVTCNSFENYAKNSMNNKQISTTINQYVEESIPNVESDSNTLDRENKNTLGVRNDELHESFNKIKEEDCGSDVLETSFLYEEEDIKKEIDKEVPMSNEENEDSILETAISKGHIKEEDDKYFCNLCSTTSFNTKSLFEHIKGKKHEKHLLLSSKGIFNQSYENYYYEMINEEVLSSSAEDTNENSFLSSIDDQELKRKHDDSDENKPNKVHITEDMLSSCDDSIVLEAVNLGYIELDTLGEITCTVCNVSSTKWSTLRIHLKGKKHQLRVKEVSESLENGDSSCDTNYSDILTGHFINMSGLPTTANENDIIDFFNPVDIVSIRFIVNSTEEDLSSHLGEADVEFLSQDDAAIAMTKHMSHMNGNIIHLAPISTSLVNKDVPNASQSHYPASLRLVVTDSKDVSISTGTVIVLTSEDTTILLEARDIKKLKDIDINYNETVFYIRDMEEGHFQFSVQDLGSKGGTLVNGTLISARGTQSELVTVNHGDTVECGLVMLLCHIHTNSLYCFDCEQGTKITTGTSSKLKLSTAGTSSKLKNSKESTKIIMKSLEDTRMEDKEVNRRKEHKLIRKKYGLQFMFDMVEVPSNPKYKDRANKRRKEHGSDNPFEKTEVAHTSVAITKKNKGFKMLSAMGWKEGESLGKDNTGRLEPIAGDEVKNDRTGLGSTVMGPPIQQRRVRLKRDHILNITKKRFYKDQ</sequence>
<dbReference type="PROSITE" id="PS50171">
    <property type="entry name" value="ZF_MATRIN"/>
    <property type="match status" value="1"/>
</dbReference>
<dbReference type="GO" id="GO:0008270">
    <property type="term" value="F:zinc ion binding"/>
    <property type="evidence" value="ECO:0007669"/>
    <property type="project" value="UniProtKB-KW"/>
</dbReference>
<evidence type="ECO:0000256" key="8">
    <source>
        <dbReference type="SAM" id="MobiDB-lite"/>
    </source>
</evidence>
<evidence type="ECO:0000256" key="6">
    <source>
        <dbReference type="ARBA" id="ARBA00023242"/>
    </source>
</evidence>
<feature type="compositionally biased region" description="Low complexity" evidence="8">
    <location>
        <begin position="99"/>
        <end position="116"/>
    </location>
</feature>
<feature type="compositionally biased region" description="Basic and acidic residues" evidence="8">
    <location>
        <begin position="46"/>
        <end position="62"/>
    </location>
</feature>
<dbReference type="Proteomes" id="UP001497623">
    <property type="component" value="Unassembled WGS sequence"/>
</dbReference>
<evidence type="ECO:0000256" key="7">
    <source>
        <dbReference type="PROSITE-ProRule" id="PRU00176"/>
    </source>
</evidence>
<feature type="compositionally biased region" description="Basic and acidic residues" evidence="8">
    <location>
        <begin position="86"/>
        <end position="97"/>
    </location>
</feature>
<dbReference type="AlphaFoldDB" id="A0AAV2S4A2"/>
<feature type="domain" description="Matrin-type" evidence="10">
    <location>
        <begin position="408"/>
        <end position="438"/>
    </location>
</feature>
<dbReference type="EMBL" id="CAXKWB010046249">
    <property type="protein sequence ID" value="CAL4163543.1"/>
    <property type="molecule type" value="Genomic_DNA"/>
</dbReference>
<dbReference type="SMART" id="SM00451">
    <property type="entry name" value="ZnF_U1"/>
    <property type="match status" value="2"/>
</dbReference>
<dbReference type="GO" id="GO:0005634">
    <property type="term" value="C:nucleus"/>
    <property type="evidence" value="ECO:0007669"/>
    <property type="project" value="UniProtKB-SubCell"/>
</dbReference>
<gene>
    <name evidence="12" type="ORF">MNOR_LOCUS32990</name>
</gene>
<feature type="compositionally biased region" description="Polar residues" evidence="8">
    <location>
        <begin position="263"/>
        <end position="277"/>
    </location>
</feature>
<dbReference type="InterPro" id="IPR012677">
    <property type="entry name" value="Nucleotide-bd_a/b_plait_sf"/>
</dbReference>
<dbReference type="InterPro" id="IPR000467">
    <property type="entry name" value="G_patch_dom"/>
</dbReference>
<feature type="domain" description="RRM" evidence="9">
    <location>
        <begin position="582"/>
        <end position="666"/>
    </location>
</feature>
<evidence type="ECO:0000256" key="5">
    <source>
        <dbReference type="ARBA" id="ARBA00022884"/>
    </source>
</evidence>
<protein>
    <submittedName>
        <fullName evidence="12">Uncharacterized protein</fullName>
    </submittedName>
</protein>
<comment type="subcellular location">
    <subcellularLocation>
        <location evidence="1">Nucleus</location>
    </subcellularLocation>
</comment>
<dbReference type="PANTHER" id="PTHR23106:SF24">
    <property type="entry name" value="ANGIOGENIC FACTOR WITH G PATCH AND FHA DOMAINS 1"/>
    <property type="match status" value="1"/>
</dbReference>
<dbReference type="Gene3D" id="3.30.160.60">
    <property type="entry name" value="Classic Zinc Finger"/>
    <property type="match status" value="2"/>
</dbReference>
<feature type="compositionally biased region" description="Basic and acidic residues" evidence="8">
    <location>
        <begin position="242"/>
        <end position="251"/>
    </location>
</feature>
<feature type="region of interest" description="Disordered" evidence="8">
    <location>
        <begin position="473"/>
        <end position="496"/>
    </location>
</feature>
<dbReference type="InterPro" id="IPR003604">
    <property type="entry name" value="Matrin/U1-like-C_Znf_C2H2"/>
</dbReference>
<dbReference type="Pfam" id="PF12874">
    <property type="entry name" value="zf-met"/>
    <property type="match status" value="1"/>
</dbReference>
<comment type="caution">
    <text evidence="12">The sequence shown here is derived from an EMBL/GenBank/DDBJ whole genome shotgun (WGS) entry which is preliminary data.</text>
</comment>
<dbReference type="InterPro" id="IPR008984">
    <property type="entry name" value="SMAD_FHA_dom_sf"/>
</dbReference>
<dbReference type="SMART" id="SM00443">
    <property type="entry name" value="G_patch"/>
    <property type="match status" value="1"/>
</dbReference>
<reference evidence="12 13" key="1">
    <citation type="submission" date="2024-05" db="EMBL/GenBank/DDBJ databases">
        <authorList>
            <person name="Wallberg A."/>
        </authorList>
    </citation>
    <scope>NUCLEOTIDE SEQUENCE [LARGE SCALE GENOMIC DNA]</scope>
</reference>
<dbReference type="Gene3D" id="2.60.200.20">
    <property type="match status" value="1"/>
</dbReference>
<keyword evidence="3" id="KW-0863">Zinc-finger</keyword>
<feature type="region of interest" description="Disordered" evidence="8">
    <location>
        <begin position="190"/>
        <end position="286"/>
    </location>
</feature>
<dbReference type="Gene3D" id="3.30.70.330">
    <property type="match status" value="1"/>
</dbReference>
<dbReference type="PANTHER" id="PTHR23106">
    <property type="entry name" value="ANGIOGENIC FACTOR WITH G PATCH AND FHA DOMAINS 1"/>
    <property type="match status" value="1"/>
</dbReference>
<evidence type="ECO:0000259" key="11">
    <source>
        <dbReference type="PROSITE" id="PS50174"/>
    </source>
</evidence>
<dbReference type="InterPro" id="IPR013087">
    <property type="entry name" value="Znf_C2H2_type"/>
</dbReference>
<dbReference type="SUPFAM" id="SSF57667">
    <property type="entry name" value="beta-beta-alpha zinc fingers"/>
    <property type="match status" value="2"/>
</dbReference>
<feature type="compositionally biased region" description="Basic and acidic residues" evidence="8">
    <location>
        <begin position="480"/>
        <end position="496"/>
    </location>
</feature>
<evidence type="ECO:0000256" key="3">
    <source>
        <dbReference type="ARBA" id="ARBA00022771"/>
    </source>
</evidence>
<accession>A0AAV2S4A2</accession>
<keyword evidence="5 7" id="KW-0694">RNA-binding</keyword>
<feature type="region of interest" description="Disordered" evidence="8">
    <location>
        <begin position="875"/>
        <end position="894"/>
    </location>
</feature>